<accession>A0A0G1N9K6</accession>
<keyword evidence="1" id="KW-0436">Ligase</keyword>
<evidence type="ECO:0000256" key="1">
    <source>
        <dbReference type="ARBA" id="ARBA00022598"/>
    </source>
</evidence>
<gene>
    <name evidence="4" type="ORF">UX25_C0013G0002</name>
</gene>
<organism evidence="4 5">
    <name type="scientific">Candidatus Woesebacteria bacterium GW2011_GWC2_45_9</name>
    <dbReference type="NCBI Taxonomy" id="1618589"/>
    <lineage>
        <taxon>Bacteria</taxon>
        <taxon>Candidatus Woeseibacteriota</taxon>
    </lineage>
</organism>
<dbReference type="STRING" id="1618589.UX25_C0013G0002"/>
<dbReference type="PANTHER" id="PTHR43334:SF1">
    <property type="entry name" value="3-HYDROXYPROPIONATE--COA LIGASE [ADP-FORMING]"/>
    <property type="match status" value="1"/>
</dbReference>
<dbReference type="Proteomes" id="UP000034922">
    <property type="component" value="Unassembled WGS sequence"/>
</dbReference>
<proteinExistence type="predicted"/>
<protein>
    <submittedName>
        <fullName evidence="4">Acetyl-CoA synthetase I (ACSI, ADP-forming), subunit beta</fullName>
    </submittedName>
</protein>
<dbReference type="EMBL" id="LCLM01000013">
    <property type="protein sequence ID" value="KKU17234.1"/>
    <property type="molecule type" value="Genomic_DNA"/>
</dbReference>
<evidence type="ECO:0000256" key="3">
    <source>
        <dbReference type="ARBA" id="ARBA00022840"/>
    </source>
</evidence>
<dbReference type="AlphaFoldDB" id="A0A0G1N9K6"/>
<evidence type="ECO:0000313" key="4">
    <source>
        <dbReference type="EMBL" id="KKU17234.1"/>
    </source>
</evidence>
<evidence type="ECO:0000313" key="5">
    <source>
        <dbReference type="Proteomes" id="UP000034922"/>
    </source>
</evidence>
<sequence length="88" mass="9565">MVESVKAYKILKGSRGEGSANIPQIEETLLRLSQLINDFSFIKELDINPLKISDKTSEGIAVDGRIEVNMEEAKKALGLCCCSGNCCS</sequence>
<dbReference type="Pfam" id="PF13549">
    <property type="entry name" value="ATP-grasp_5"/>
    <property type="match status" value="1"/>
</dbReference>
<dbReference type="GO" id="GO:0016874">
    <property type="term" value="F:ligase activity"/>
    <property type="evidence" value="ECO:0007669"/>
    <property type="project" value="UniProtKB-KW"/>
</dbReference>
<name>A0A0G1N9K6_9BACT</name>
<keyword evidence="3" id="KW-0067">ATP-binding</keyword>
<dbReference type="InterPro" id="IPR051538">
    <property type="entry name" value="Acyl-CoA_Synth/Transferase"/>
</dbReference>
<dbReference type="Gene3D" id="3.30.470.20">
    <property type="entry name" value="ATP-grasp fold, B domain"/>
    <property type="match status" value="1"/>
</dbReference>
<evidence type="ECO:0000256" key="2">
    <source>
        <dbReference type="ARBA" id="ARBA00022741"/>
    </source>
</evidence>
<keyword evidence="2" id="KW-0547">Nucleotide-binding</keyword>
<dbReference type="GO" id="GO:0005524">
    <property type="term" value="F:ATP binding"/>
    <property type="evidence" value="ECO:0007669"/>
    <property type="project" value="UniProtKB-KW"/>
</dbReference>
<reference evidence="4 5" key="1">
    <citation type="journal article" date="2015" name="Nature">
        <title>rRNA introns, odd ribosomes, and small enigmatic genomes across a large radiation of phyla.</title>
        <authorList>
            <person name="Brown C.T."/>
            <person name="Hug L.A."/>
            <person name="Thomas B.C."/>
            <person name="Sharon I."/>
            <person name="Castelle C.J."/>
            <person name="Singh A."/>
            <person name="Wilkins M.J."/>
            <person name="Williams K.H."/>
            <person name="Banfield J.F."/>
        </authorList>
    </citation>
    <scope>NUCLEOTIDE SEQUENCE [LARGE SCALE GENOMIC DNA]</scope>
</reference>
<comment type="caution">
    <text evidence="4">The sequence shown here is derived from an EMBL/GenBank/DDBJ whole genome shotgun (WGS) entry which is preliminary data.</text>
</comment>
<dbReference type="PANTHER" id="PTHR43334">
    <property type="entry name" value="ACETATE--COA LIGASE [ADP-FORMING]"/>
    <property type="match status" value="1"/>
</dbReference>